<dbReference type="SMART" id="SM00360">
    <property type="entry name" value="RRM"/>
    <property type="match status" value="2"/>
</dbReference>
<feature type="compositionally biased region" description="Low complexity" evidence="4">
    <location>
        <begin position="272"/>
        <end position="300"/>
    </location>
</feature>
<feature type="compositionally biased region" description="Polar residues" evidence="4">
    <location>
        <begin position="203"/>
        <end position="218"/>
    </location>
</feature>
<evidence type="ECO:0000313" key="8">
    <source>
        <dbReference type="Proteomes" id="UP001214638"/>
    </source>
</evidence>
<keyword evidence="8" id="KW-1185">Reference proteome</keyword>
<dbReference type="PROSITE" id="PS50102">
    <property type="entry name" value="RRM"/>
    <property type="match status" value="2"/>
</dbReference>
<dbReference type="PANTHER" id="PTHR48033:SF10">
    <property type="entry name" value="RNA-BINDING PROTEIN SQUID"/>
    <property type="match status" value="1"/>
</dbReference>
<keyword evidence="2" id="KW-0539">Nucleus</keyword>
<evidence type="ECO:0000256" key="2">
    <source>
        <dbReference type="ARBA" id="ARBA00023242"/>
    </source>
</evidence>
<protein>
    <submittedName>
        <fullName evidence="6">Bifunctional Nucleotide-binding alpha-beta plait domain superfamily/RNA recognition motif domain/RNA-binding domain superfamily</fullName>
    </submittedName>
</protein>
<dbReference type="Gene3D" id="3.30.70.330">
    <property type="match status" value="2"/>
</dbReference>
<sequence length="330" mass="36536">MENTRESSEERSSTGNLAAVDTNGKILNESDYEAFKIFAGGLNRATTAEGLADHFGKYGQVVHTEIVADKNTGKSRGFGFVTFATEDVVKKVLEHTHKIDNVVVDVKQAVRKEKSKDLIATRDDTNRIFVGGISDSITDERFREYFAKYGPVVSYNYLFDKATNKPRGFGFVIFENAQDSEKALGPHTSLGRNCEAKRAQPRPSATSGASNRNTTPQNLPEGFDYAALYYAQANMMYNPYFAQMYANNQMPQMAYFNQMAAQGQMYPFVGNWNGEEQAGNGANGEAPPETTNTGTSSNTSKKQKDSDDRPRKRSPHGNSKGRKSSRAEPY</sequence>
<dbReference type="InterPro" id="IPR035979">
    <property type="entry name" value="RBD_domain_sf"/>
</dbReference>
<dbReference type="RefSeq" id="XP_067803645.1">
    <property type="nucleotide sequence ID" value="XM_067947081.1"/>
</dbReference>
<dbReference type="GO" id="GO:0000785">
    <property type="term" value="C:chromatin"/>
    <property type="evidence" value="ECO:0007669"/>
    <property type="project" value="TreeGrafter"/>
</dbReference>
<reference evidence="6" key="1">
    <citation type="journal article" date="2023" name="Nat. Microbiol.">
        <title>Babesia duncani multi-omics identifies virulence factors and drug targets.</title>
        <authorList>
            <person name="Singh P."/>
            <person name="Lonardi S."/>
            <person name="Liang Q."/>
            <person name="Vydyam P."/>
            <person name="Khabirova E."/>
            <person name="Fang T."/>
            <person name="Gihaz S."/>
            <person name="Thekkiniath J."/>
            <person name="Munshi M."/>
            <person name="Abel S."/>
            <person name="Ciampossin L."/>
            <person name="Batugedara G."/>
            <person name="Gupta M."/>
            <person name="Lu X.M."/>
            <person name="Lenz T."/>
            <person name="Chakravarty S."/>
            <person name="Cornillot E."/>
            <person name="Hu Y."/>
            <person name="Ma W."/>
            <person name="Gonzalez L.M."/>
            <person name="Sanchez S."/>
            <person name="Estrada K."/>
            <person name="Sanchez-Flores A."/>
            <person name="Montero E."/>
            <person name="Harb O.S."/>
            <person name="Le Roch K.G."/>
            <person name="Mamoun C.B."/>
        </authorList>
    </citation>
    <scope>NUCLEOTIDE SEQUENCE</scope>
    <source>
        <strain evidence="6">WA1</strain>
    </source>
</reference>
<comment type="subcellular location">
    <subcellularLocation>
        <location evidence="1">Nucleus</location>
    </subcellularLocation>
</comment>
<organism evidence="6 8">
    <name type="scientific">Babesia duncani</name>
    <dbReference type="NCBI Taxonomy" id="323732"/>
    <lineage>
        <taxon>Eukaryota</taxon>
        <taxon>Sar</taxon>
        <taxon>Alveolata</taxon>
        <taxon>Apicomplexa</taxon>
        <taxon>Aconoidasida</taxon>
        <taxon>Piroplasmida</taxon>
        <taxon>Babesiidae</taxon>
        <taxon>Babesia</taxon>
    </lineage>
</organism>
<dbReference type="InterPro" id="IPR000504">
    <property type="entry name" value="RRM_dom"/>
</dbReference>
<feature type="domain" description="RRM" evidence="5">
    <location>
        <begin position="126"/>
        <end position="201"/>
    </location>
</feature>
<dbReference type="EMBL" id="JALLKP010000016">
    <property type="protein sequence ID" value="KAK2195006.1"/>
    <property type="molecule type" value="Genomic_DNA"/>
</dbReference>
<evidence type="ECO:0000256" key="3">
    <source>
        <dbReference type="PROSITE-ProRule" id="PRU00176"/>
    </source>
</evidence>
<dbReference type="PANTHER" id="PTHR48033">
    <property type="entry name" value="RNA-BINDING (RRM/RBD/RNP MOTIFS) FAMILY PROTEIN"/>
    <property type="match status" value="1"/>
</dbReference>
<keyword evidence="3" id="KW-0694">RNA-binding</keyword>
<dbReference type="AlphaFoldDB" id="A0AAD9PI79"/>
<dbReference type="KEGG" id="bdw:94336350"/>
<dbReference type="Proteomes" id="UP001214638">
    <property type="component" value="Unassembled WGS sequence"/>
</dbReference>
<evidence type="ECO:0000259" key="5">
    <source>
        <dbReference type="PROSITE" id="PS50102"/>
    </source>
</evidence>
<dbReference type="Pfam" id="PF00076">
    <property type="entry name" value="RRM_1"/>
    <property type="match status" value="2"/>
</dbReference>
<feature type="region of interest" description="Disordered" evidence="4">
    <location>
        <begin position="272"/>
        <end position="330"/>
    </location>
</feature>
<feature type="domain" description="RRM" evidence="5">
    <location>
        <begin position="35"/>
        <end position="117"/>
    </location>
</feature>
<evidence type="ECO:0000313" key="7">
    <source>
        <dbReference type="EMBL" id="KAK2196803.1"/>
    </source>
</evidence>
<comment type="caution">
    <text evidence="6">The sequence shown here is derived from an EMBL/GenBank/DDBJ whole genome shotgun (WGS) entry which is preliminary data.</text>
</comment>
<evidence type="ECO:0000256" key="1">
    <source>
        <dbReference type="ARBA" id="ARBA00004123"/>
    </source>
</evidence>
<dbReference type="InterPro" id="IPR012677">
    <property type="entry name" value="Nucleotide-bd_a/b_plait_sf"/>
</dbReference>
<dbReference type="SUPFAM" id="SSF54928">
    <property type="entry name" value="RNA-binding domain, RBD"/>
    <property type="match status" value="2"/>
</dbReference>
<dbReference type="GeneID" id="94336350"/>
<accession>A0AAD9PI79</accession>
<evidence type="ECO:0000313" key="6">
    <source>
        <dbReference type="EMBL" id="KAK2195006.1"/>
    </source>
</evidence>
<proteinExistence type="predicted"/>
<dbReference type="GO" id="GO:0003723">
    <property type="term" value="F:RNA binding"/>
    <property type="evidence" value="ECO:0007669"/>
    <property type="project" value="UniProtKB-UniRule"/>
</dbReference>
<dbReference type="GO" id="GO:0005654">
    <property type="term" value="C:nucleoplasm"/>
    <property type="evidence" value="ECO:0007669"/>
    <property type="project" value="TreeGrafter"/>
</dbReference>
<name>A0AAD9PI79_9APIC</name>
<dbReference type="EMBL" id="JALLKP010000002">
    <property type="protein sequence ID" value="KAK2196803.1"/>
    <property type="molecule type" value="Genomic_DNA"/>
</dbReference>
<gene>
    <name evidence="7" type="ORF">BdWA1_002052</name>
    <name evidence="6" type="ORF">BdWA1_003534</name>
</gene>
<evidence type="ECO:0000256" key="4">
    <source>
        <dbReference type="SAM" id="MobiDB-lite"/>
    </source>
</evidence>
<dbReference type="GO" id="GO:0010468">
    <property type="term" value="P:regulation of gene expression"/>
    <property type="evidence" value="ECO:0007669"/>
    <property type="project" value="TreeGrafter"/>
</dbReference>
<feature type="region of interest" description="Disordered" evidence="4">
    <location>
        <begin position="184"/>
        <end position="218"/>
    </location>
</feature>
<feature type="compositionally biased region" description="Basic residues" evidence="4">
    <location>
        <begin position="311"/>
        <end position="324"/>
    </location>
</feature>